<dbReference type="RefSeq" id="WP_143419400.1">
    <property type="nucleotide sequence ID" value="NZ_VJXR01000060.1"/>
</dbReference>
<keyword evidence="2" id="KW-1185">Reference proteome</keyword>
<accession>A0A552WMB9</accession>
<dbReference type="EMBL" id="VJXR01000060">
    <property type="protein sequence ID" value="TRW43918.1"/>
    <property type="molecule type" value="Genomic_DNA"/>
</dbReference>
<gene>
    <name evidence="1" type="ORF">FJ693_15635</name>
</gene>
<organism evidence="1 2">
    <name type="scientific">Georgenia yuyongxinii</name>
    <dbReference type="NCBI Taxonomy" id="2589797"/>
    <lineage>
        <taxon>Bacteria</taxon>
        <taxon>Bacillati</taxon>
        <taxon>Actinomycetota</taxon>
        <taxon>Actinomycetes</taxon>
        <taxon>Micrococcales</taxon>
        <taxon>Bogoriellaceae</taxon>
        <taxon>Georgenia</taxon>
    </lineage>
</organism>
<name>A0A552WMB9_9MICO</name>
<proteinExistence type="predicted"/>
<dbReference type="AlphaFoldDB" id="A0A552WMB9"/>
<sequence length="94" mass="10847">MARHRETTHPLELDEQDRYRVFDALADLALDGIISQETAFELYRELRPSGIQDTLPFDDDRLTAHDHEYEPNVGELWCQQCNCTANHCQQGGNT</sequence>
<evidence type="ECO:0000313" key="1">
    <source>
        <dbReference type="EMBL" id="TRW43918.1"/>
    </source>
</evidence>
<evidence type="ECO:0000313" key="2">
    <source>
        <dbReference type="Proteomes" id="UP000318693"/>
    </source>
</evidence>
<protein>
    <submittedName>
        <fullName evidence="1">Uncharacterized protein</fullName>
    </submittedName>
</protein>
<dbReference type="Proteomes" id="UP000318693">
    <property type="component" value="Unassembled WGS sequence"/>
</dbReference>
<reference evidence="1 2" key="1">
    <citation type="submission" date="2019-07" db="EMBL/GenBank/DDBJ databases">
        <title>Georgenia wutianyii sp. nov. and Georgenia *** sp. nov. isolated from plateau pika (Ochotona curzoniae) in the Qinghai-Tibet plateau of China.</title>
        <authorList>
            <person name="Tian Z."/>
        </authorList>
    </citation>
    <scope>NUCLEOTIDE SEQUENCE [LARGE SCALE GENOMIC DNA]</scope>
    <source>
        <strain evidence="1 2">Z446</strain>
    </source>
</reference>
<comment type="caution">
    <text evidence="1">The sequence shown here is derived from an EMBL/GenBank/DDBJ whole genome shotgun (WGS) entry which is preliminary data.</text>
</comment>